<feature type="domain" description="Helicase C-terminal" evidence="11">
    <location>
        <begin position="1010"/>
        <end position="1147"/>
    </location>
</feature>
<dbReference type="Pfam" id="PF12937">
    <property type="entry name" value="F-box-like"/>
    <property type="match status" value="1"/>
</dbReference>
<feature type="region of interest" description="Disordered" evidence="7">
    <location>
        <begin position="304"/>
        <end position="349"/>
    </location>
</feature>
<dbReference type="PROSITE" id="PS51050">
    <property type="entry name" value="ZF_CW"/>
    <property type="match status" value="1"/>
</dbReference>
<dbReference type="EMBL" id="JALJOQ010000120">
    <property type="protein sequence ID" value="KAK9795946.1"/>
    <property type="molecule type" value="Genomic_DNA"/>
</dbReference>
<dbReference type="PROSITE" id="PS51192">
    <property type="entry name" value="HELICASE_ATP_BIND_1"/>
    <property type="match status" value="1"/>
</dbReference>
<dbReference type="InterPro" id="IPR050628">
    <property type="entry name" value="SNF2_RAD54_helicase_TF"/>
</dbReference>
<keyword evidence="2" id="KW-0547">Nucleotide-binding</keyword>
<evidence type="ECO:0000259" key="9">
    <source>
        <dbReference type="PROSITE" id="PS51050"/>
    </source>
</evidence>
<feature type="compositionally biased region" description="Polar residues" evidence="7">
    <location>
        <begin position="319"/>
        <end position="328"/>
    </location>
</feature>
<organism evidence="12 13">
    <name type="scientific">Symbiochloris irregularis</name>
    <dbReference type="NCBI Taxonomy" id="706552"/>
    <lineage>
        <taxon>Eukaryota</taxon>
        <taxon>Viridiplantae</taxon>
        <taxon>Chlorophyta</taxon>
        <taxon>core chlorophytes</taxon>
        <taxon>Trebouxiophyceae</taxon>
        <taxon>Trebouxiales</taxon>
        <taxon>Trebouxiaceae</taxon>
        <taxon>Symbiochloris</taxon>
    </lineage>
</organism>
<keyword evidence="1" id="KW-0479">Metal-binding</keyword>
<evidence type="ECO:0000256" key="4">
    <source>
        <dbReference type="ARBA" id="ARBA00022801"/>
    </source>
</evidence>
<sequence length="1185" mass="129604">MPEGGTLHLPFASLEAGLTVGTAVASAYTRDRKLQLLDSNYRNLVGAVRAATLDNGAMLHALEKLVVLEGFGCHGVIRESERCLKLVLKVMFPLRLWQNPQGWKRSSAAALIFSQLQTSDRPVESSSAPVSNQQADAYYSLTSCFEELKPPPDDPGLPPLPQAASDTSEAQLHHLPVESLEAVMSHLDRADLARLANTSRFFRSMAARITPGLKLSLYAHQRAAVRWLLERESAHGASPDPYWRAMKTDDGLPFWISDTCGDFTKEQPPQPQDIKGGFLCDEPGLGKTITGLALILKTLHTTPAAPAGAKPGSPASRRQAVSSPQLTTVPADAAADAGSGDASQGDDSGNLKPAEWVACDICQKWRKLPENSLVGNFWACRMHPDPAFQSCSMPEQSTKHLENESFVEAPGYVLHSATAQSADAVRHFDQVLSRLPAEFYDKRSIAWWLAQQRPESLLSAFKVPRSHKYPETWATFLDELGFQTVEIVSTPKGKMFRKITAAKAKPNAQWVQPLHLSLLRLDTAALKAVLLSGPASTSLDIYLSSATLLVVPATLVQHWVDQVEQHTEPGLLRVKVLLADGNKSAAAPMATSLAWDYDLVITSFTRLSSDWTHLKGKSPLLQVHWLRVILDEGHMLGASLSITNKLQMACALRAERRWVMTGTPTPNTPSSHVAHLQPLLAFLGHQPFGQQRRIFEELVQRPFEAKDPRARALLVHLLGRIMTRASKAALATLPKLTQTVTRLKFAPEHARSYNELVEVIERNLLTADWQDENHVESLLSERQTKWAREMLRNVRLSCCVAGNSNLVVKEEDVKEMLQLVEARLWPAVDGEATAPSASNSGIVKVNSTVAEAGPPWVAEDHPLAALESGVREGCACQACGARSGMPIATPCAHLLCLPCARSCRECCAVPSCGRAYVMQRIDDPIRKKTNPNPQWEVPWEVIEWQASYTQAGAVGISGGQWSANWQVTKSTKCVHLLHRLMHIGAVRAPPPGTRYPAHSRHTGPAGSGGHVQQPLTKAIVFSQFWMHIQLICAHLRAHGVEPSILKRDLSPRAKAEALDVFRHDDECGVLVMDETGAVGLDLSFVSFVFLMEPLQDKSLEQQVIARAHRMGATRPVAVEVLVMQGTAEEHIISMSQQSVNQQTSATATSAQGSGSSTGASHQAQAKQTEADRRRARNELLAAVLA</sequence>
<dbReference type="PROSITE" id="PS50181">
    <property type="entry name" value="FBOX"/>
    <property type="match status" value="1"/>
</dbReference>
<keyword evidence="5" id="KW-0862">Zinc</keyword>
<keyword evidence="6" id="KW-0067">ATP-binding</keyword>
<dbReference type="InterPro" id="IPR017907">
    <property type="entry name" value="Znf_RING_CS"/>
</dbReference>
<dbReference type="SUPFAM" id="SSF52540">
    <property type="entry name" value="P-loop containing nucleoside triphosphate hydrolases"/>
    <property type="match status" value="2"/>
</dbReference>
<feature type="region of interest" description="Disordered" evidence="7">
    <location>
        <begin position="150"/>
        <end position="169"/>
    </location>
</feature>
<feature type="domain" description="CW-type" evidence="9">
    <location>
        <begin position="350"/>
        <end position="399"/>
    </location>
</feature>
<feature type="domain" description="F-box" evidence="8">
    <location>
        <begin position="169"/>
        <end position="221"/>
    </location>
</feature>
<keyword evidence="13" id="KW-1185">Reference proteome</keyword>
<dbReference type="Pfam" id="PF00271">
    <property type="entry name" value="Helicase_C"/>
    <property type="match status" value="1"/>
</dbReference>
<evidence type="ECO:0000256" key="5">
    <source>
        <dbReference type="ARBA" id="ARBA00022833"/>
    </source>
</evidence>
<dbReference type="CDD" id="cd18008">
    <property type="entry name" value="DEXDc_SHPRH-like"/>
    <property type="match status" value="1"/>
</dbReference>
<dbReference type="AlphaFoldDB" id="A0AAW1NVA6"/>
<dbReference type="GO" id="GO:0008270">
    <property type="term" value="F:zinc ion binding"/>
    <property type="evidence" value="ECO:0007669"/>
    <property type="project" value="UniProtKB-KW"/>
</dbReference>
<dbReference type="InterPro" id="IPR036047">
    <property type="entry name" value="F-box-like_dom_sf"/>
</dbReference>
<evidence type="ECO:0000256" key="7">
    <source>
        <dbReference type="SAM" id="MobiDB-lite"/>
    </source>
</evidence>
<dbReference type="InterPro" id="IPR001650">
    <property type="entry name" value="Helicase_C-like"/>
</dbReference>
<feature type="domain" description="Helicase ATP-binding" evidence="10">
    <location>
        <begin position="508"/>
        <end position="682"/>
    </location>
</feature>
<evidence type="ECO:0000313" key="12">
    <source>
        <dbReference type="EMBL" id="KAK9795946.1"/>
    </source>
</evidence>
<dbReference type="PROSITE" id="PS00518">
    <property type="entry name" value="ZF_RING_1"/>
    <property type="match status" value="1"/>
</dbReference>
<accession>A0AAW1NVA6</accession>
<dbReference type="Proteomes" id="UP001465755">
    <property type="component" value="Unassembled WGS sequence"/>
</dbReference>
<dbReference type="Gene3D" id="3.40.50.300">
    <property type="entry name" value="P-loop containing nucleotide triphosphate hydrolases"/>
    <property type="match status" value="1"/>
</dbReference>
<dbReference type="CDD" id="cd09917">
    <property type="entry name" value="F-box_SF"/>
    <property type="match status" value="1"/>
</dbReference>
<evidence type="ECO:0000259" key="11">
    <source>
        <dbReference type="PROSITE" id="PS51194"/>
    </source>
</evidence>
<feature type="region of interest" description="Disordered" evidence="7">
    <location>
        <begin position="1135"/>
        <end position="1172"/>
    </location>
</feature>
<dbReference type="InterPro" id="IPR000330">
    <property type="entry name" value="SNF2_N"/>
</dbReference>
<dbReference type="InterPro" id="IPR001810">
    <property type="entry name" value="F-box_dom"/>
</dbReference>
<evidence type="ECO:0000256" key="1">
    <source>
        <dbReference type="ARBA" id="ARBA00022723"/>
    </source>
</evidence>
<reference evidence="12 13" key="1">
    <citation type="journal article" date="2024" name="Nat. Commun.">
        <title>Phylogenomics reveals the evolutionary origins of lichenization in chlorophyte algae.</title>
        <authorList>
            <person name="Puginier C."/>
            <person name="Libourel C."/>
            <person name="Otte J."/>
            <person name="Skaloud P."/>
            <person name="Haon M."/>
            <person name="Grisel S."/>
            <person name="Petersen M."/>
            <person name="Berrin J.G."/>
            <person name="Delaux P.M."/>
            <person name="Dal Grande F."/>
            <person name="Keller J."/>
        </authorList>
    </citation>
    <scope>NUCLEOTIDE SEQUENCE [LARGE SCALE GENOMIC DNA]</scope>
    <source>
        <strain evidence="12 13">SAG 2036</strain>
    </source>
</reference>
<dbReference type="GO" id="GO:0006281">
    <property type="term" value="P:DNA repair"/>
    <property type="evidence" value="ECO:0007669"/>
    <property type="project" value="TreeGrafter"/>
</dbReference>
<gene>
    <name evidence="12" type="ORF">WJX73_001584</name>
</gene>
<evidence type="ECO:0000256" key="2">
    <source>
        <dbReference type="ARBA" id="ARBA00022741"/>
    </source>
</evidence>
<feature type="compositionally biased region" description="Low complexity" evidence="7">
    <location>
        <begin position="331"/>
        <end position="348"/>
    </location>
</feature>
<evidence type="ECO:0008006" key="14">
    <source>
        <dbReference type="Google" id="ProtNLM"/>
    </source>
</evidence>
<evidence type="ECO:0000259" key="8">
    <source>
        <dbReference type="PROSITE" id="PS50181"/>
    </source>
</evidence>
<dbReference type="PANTHER" id="PTHR45626:SF14">
    <property type="entry name" value="ATP-DEPENDENT DNA HELICASE (EUROFUNG)"/>
    <property type="match status" value="1"/>
</dbReference>
<protein>
    <recommendedName>
        <fullName evidence="14">F-box protein</fullName>
    </recommendedName>
</protein>
<name>A0AAW1NVA6_9CHLO</name>
<dbReference type="SUPFAM" id="SSF81383">
    <property type="entry name" value="F-box domain"/>
    <property type="match status" value="1"/>
</dbReference>
<dbReference type="InterPro" id="IPR049730">
    <property type="entry name" value="SNF2/RAD54-like_C"/>
</dbReference>
<dbReference type="Gene3D" id="3.40.50.10810">
    <property type="entry name" value="Tandem AAA-ATPase domain"/>
    <property type="match status" value="2"/>
</dbReference>
<dbReference type="PROSITE" id="PS51194">
    <property type="entry name" value="HELICASE_CTER"/>
    <property type="match status" value="1"/>
</dbReference>
<dbReference type="GO" id="GO:0016787">
    <property type="term" value="F:hydrolase activity"/>
    <property type="evidence" value="ECO:0007669"/>
    <property type="project" value="UniProtKB-KW"/>
</dbReference>
<evidence type="ECO:0000313" key="13">
    <source>
        <dbReference type="Proteomes" id="UP001465755"/>
    </source>
</evidence>
<keyword evidence="4" id="KW-0378">Hydrolase</keyword>
<dbReference type="Pfam" id="PF07496">
    <property type="entry name" value="zf-CW"/>
    <property type="match status" value="1"/>
</dbReference>
<dbReference type="InterPro" id="IPR011124">
    <property type="entry name" value="Znf_CW"/>
</dbReference>
<dbReference type="PANTHER" id="PTHR45626">
    <property type="entry name" value="TRANSCRIPTION TERMINATION FACTOR 2-RELATED"/>
    <property type="match status" value="1"/>
</dbReference>
<dbReference type="Pfam" id="PF00176">
    <property type="entry name" value="SNF2-rel_dom"/>
    <property type="match status" value="1"/>
</dbReference>
<dbReference type="Gene3D" id="3.30.40.100">
    <property type="match status" value="1"/>
</dbReference>
<evidence type="ECO:0000256" key="3">
    <source>
        <dbReference type="ARBA" id="ARBA00022771"/>
    </source>
</evidence>
<comment type="caution">
    <text evidence="12">The sequence shown here is derived from an EMBL/GenBank/DDBJ whole genome shotgun (WGS) entry which is preliminary data.</text>
</comment>
<proteinExistence type="predicted"/>
<evidence type="ECO:0000256" key="6">
    <source>
        <dbReference type="ARBA" id="ARBA00022840"/>
    </source>
</evidence>
<feature type="compositionally biased region" description="Low complexity" evidence="7">
    <location>
        <begin position="1135"/>
        <end position="1165"/>
    </location>
</feature>
<dbReference type="GO" id="GO:0005634">
    <property type="term" value="C:nucleus"/>
    <property type="evidence" value="ECO:0007669"/>
    <property type="project" value="TreeGrafter"/>
</dbReference>
<dbReference type="SMART" id="SM00487">
    <property type="entry name" value="DEXDc"/>
    <property type="match status" value="1"/>
</dbReference>
<dbReference type="InterPro" id="IPR014001">
    <property type="entry name" value="Helicase_ATP-bd"/>
</dbReference>
<dbReference type="SMART" id="SM00490">
    <property type="entry name" value="HELICc"/>
    <property type="match status" value="1"/>
</dbReference>
<dbReference type="GO" id="GO:0005524">
    <property type="term" value="F:ATP binding"/>
    <property type="evidence" value="ECO:0007669"/>
    <property type="project" value="UniProtKB-KW"/>
</dbReference>
<keyword evidence="3" id="KW-0863">Zinc-finger</keyword>
<feature type="compositionally biased region" description="Low complexity" evidence="7">
    <location>
        <begin position="304"/>
        <end position="316"/>
    </location>
</feature>
<dbReference type="InterPro" id="IPR038718">
    <property type="entry name" value="SNF2-like_sf"/>
</dbReference>
<dbReference type="InterPro" id="IPR027417">
    <property type="entry name" value="P-loop_NTPase"/>
</dbReference>
<evidence type="ECO:0000259" key="10">
    <source>
        <dbReference type="PROSITE" id="PS51192"/>
    </source>
</evidence>
<dbReference type="GO" id="GO:0008094">
    <property type="term" value="F:ATP-dependent activity, acting on DNA"/>
    <property type="evidence" value="ECO:0007669"/>
    <property type="project" value="TreeGrafter"/>
</dbReference>
<dbReference type="CDD" id="cd18793">
    <property type="entry name" value="SF2_C_SNF"/>
    <property type="match status" value="1"/>
</dbReference>